<evidence type="ECO:0000313" key="2">
    <source>
        <dbReference type="Proteomes" id="UP000216113"/>
    </source>
</evidence>
<dbReference type="RefSeq" id="WP_095031134.1">
    <property type="nucleotide sequence ID" value="NZ_NQKL01000029.1"/>
</dbReference>
<organism evidence="1 2">
    <name type="scientific">Pseudomonas fragi</name>
    <dbReference type="NCBI Taxonomy" id="296"/>
    <lineage>
        <taxon>Bacteria</taxon>
        <taxon>Pseudomonadati</taxon>
        <taxon>Pseudomonadota</taxon>
        <taxon>Gammaproteobacteria</taxon>
        <taxon>Pseudomonadales</taxon>
        <taxon>Pseudomonadaceae</taxon>
        <taxon>Pseudomonas</taxon>
    </lineage>
</organism>
<dbReference type="Proteomes" id="UP000216113">
    <property type="component" value="Unassembled WGS sequence"/>
</dbReference>
<protein>
    <submittedName>
        <fullName evidence="1">Uncharacterized protein</fullName>
    </submittedName>
</protein>
<reference evidence="1 2" key="1">
    <citation type="submission" date="2017-08" db="EMBL/GenBank/DDBJ databases">
        <title>Genomic and metabolic characterisation of spoilage-associated Pseudomonas species.</title>
        <authorList>
            <person name="Stanborough T."/>
            <person name="Fegan N."/>
            <person name="Powell S.M."/>
            <person name="Singh T."/>
            <person name="Tamplin M.L."/>
            <person name="Chandry P.S."/>
        </authorList>
    </citation>
    <scope>NUCLEOTIDE SEQUENCE [LARGE SCALE GENOMIC DNA]</scope>
    <source>
        <strain evidence="1 2">F1820</strain>
    </source>
</reference>
<dbReference type="EMBL" id="NQKL01000029">
    <property type="protein sequence ID" value="OZY39420.1"/>
    <property type="molecule type" value="Genomic_DNA"/>
</dbReference>
<accession>A0A266LP46</accession>
<dbReference type="AlphaFoldDB" id="A0A266LP46"/>
<comment type="caution">
    <text evidence="1">The sequence shown here is derived from an EMBL/GenBank/DDBJ whole genome shotgun (WGS) entry which is preliminary data.</text>
</comment>
<evidence type="ECO:0000313" key="1">
    <source>
        <dbReference type="EMBL" id="OZY39420.1"/>
    </source>
</evidence>
<proteinExistence type="predicted"/>
<sequence>MMNSNLIPALLYKLNENQLALEAAIMELTLWVELQGSSEVGGNVRGALDVITQNEEFINVSLKTLMPPE</sequence>
<name>A0A266LP46_PSEFR</name>
<gene>
    <name evidence="1" type="ORF">CJF43_23180</name>
</gene>